<dbReference type="Gene3D" id="1.20.5.1700">
    <property type="match status" value="1"/>
</dbReference>
<proteinExistence type="inferred from homology"/>
<keyword evidence="4" id="KW-0597">Phosphoprotein</keyword>
<dbReference type="InterPro" id="IPR039915">
    <property type="entry name" value="TACC"/>
</dbReference>
<comment type="similarity">
    <text evidence="2">Belongs to the TACC family.</text>
</comment>
<protein>
    <recommendedName>
        <fullName evidence="9">Transforming acidic coiled-coil-containing protein C-terminal domain-containing protein</fullName>
    </recommendedName>
</protein>
<name>A0A3Q3QGT0_MONAL</name>
<dbReference type="Proteomes" id="UP000261600">
    <property type="component" value="Unplaced"/>
</dbReference>
<evidence type="ECO:0000256" key="5">
    <source>
        <dbReference type="ARBA" id="ARBA00023054"/>
    </source>
</evidence>
<evidence type="ECO:0000256" key="4">
    <source>
        <dbReference type="ARBA" id="ARBA00022553"/>
    </source>
</evidence>
<reference evidence="10" key="2">
    <citation type="submission" date="2025-09" db="UniProtKB">
        <authorList>
            <consortium name="Ensembl"/>
        </authorList>
    </citation>
    <scope>IDENTIFICATION</scope>
</reference>
<feature type="compositionally biased region" description="Polar residues" evidence="8">
    <location>
        <begin position="153"/>
        <end position="164"/>
    </location>
</feature>
<evidence type="ECO:0000256" key="2">
    <source>
        <dbReference type="ARBA" id="ARBA00009423"/>
    </source>
</evidence>
<dbReference type="GO" id="GO:0005856">
    <property type="term" value="C:cytoskeleton"/>
    <property type="evidence" value="ECO:0007669"/>
    <property type="project" value="UniProtKB-SubCell"/>
</dbReference>
<keyword evidence="5 7" id="KW-0175">Coiled coil</keyword>
<dbReference type="AlphaFoldDB" id="A0A3Q3QGT0"/>
<evidence type="ECO:0000313" key="10">
    <source>
        <dbReference type="Ensembl" id="ENSMALP00000012301.1"/>
    </source>
</evidence>
<evidence type="ECO:0000256" key="7">
    <source>
        <dbReference type="SAM" id="Coils"/>
    </source>
</evidence>
<dbReference type="PANTHER" id="PTHR13924:SF4">
    <property type="entry name" value="TRANSFORMING ACIDIC COILED-COIL-CONTAINING PROTEIN 3"/>
    <property type="match status" value="1"/>
</dbReference>
<dbReference type="GO" id="GO:0007052">
    <property type="term" value="P:mitotic spindle organization"/>
    <property type="evidence" value="ECO:0007669"/>
    <property type="project" value="InterPro"/>
</dbReference>
<dbReference type="STRING" id="43700.ENSMALP00000012301"/>
<accession>A0A3Q3QGT0</accession>
<organism evidence="10 11">
    <name type="scientific">Monopterus albus</name>
    <name type="common">Swamp eel</name>
    <dbReference type="NCBI Taxonomy" id="43700"/>
    <lineage>
        <taxon>Eukaryota</taxon>
        <taxon>Metazoa</taxon>
        <taxon>Chordata</taxon>
        <taxon>Craniata</taxon>
        <taxon>Vertebrata</taxon>
        <taxon>Euteleostomi</taxon>
        <taxon>Actinopterygii</taxon>
        <taxon>Neopterygii</taxon>
        <taxon>Teleostei</taxon>
        <taxon>Neoteleostei</taxon>
        <taxon>Acanthomorphata</taxon>
        <taxon>Anabantaria</taxon>
        <taxon>Synbranchiformes</taxon>
        <taxon>Synbranchidae</taxon>
        <taxon>Monopterus</taxon>
    </lineage>
</organism>
<sequence length="319" mass="35553">MSSVGVNDENHGLYPGGKHSSSSNDIFAIDEPTGRPSILRQTENLPNKTAPKGMKVCFHTPRRDPVTKRILSPNKSVKMTTLDECITAKESLHLDKIDKVIYQNDKASSYPDDNMPIKSKGGYQLDFDNLDAINPFQSSNMMALTPARPAAENPTTHQAEAQSTKPEHVSEESTKTEPTLDETLPFTPSVENSLVDLSTNISSADSSGIVVKYRDVVEGYKKNEETLKACAQDYLARIKKEEQRYQTLKAHAEEKIGQANEEIAGVRSKYKAEVSALQAQLRREQLKVQSLEKSLDQKEKEAEELTKLCDELITKVQRS</sequence>
<keyword evidence="11" id="KW-1185">Reference proteome</keyword>
<dbReference type="GO" id="GO:0021987">
    <property type="term" value="P:cerebral cortex development"/>
    <property type="evidence" value="ECO:0007669"/>
    <property type="project" value="TreeGrafter"/>
</dbReference>
<dbReference type="Pfam" id="PF05010">
    <property type="entry name" value="TACC_C"/>
    <property type="match status" value="1"/>
</dbReference>
<evidence type="ECO:0000256" key="8">
    <source>
        <dbReference type="SAM" id="MobiDB-lite"/>
    </source>
</evidence>
<keyword evidence="6" id="KW-0206">Cytoskeleton</keyword>
<evidence type="ECO:0000259" key="9">
    <source>
        <dbReference type="Pfam" id="PF05010"/>
    </source>
</evidence>
<evidence type="ECO:0000256" key="3">
    <source>
        <dbReference type="ARBA" id="ARBA00022490"/>
    </source>
</evidence>
<dbReference type="Ensembl" id="ENSMALT00000012561.1">
    <property type="protein sequence ID" value="ENSMALP00000012301.1"/>
    <property type="gene ID" value="ENSMALG00000008692.1"/>
</dbReference>
<evidence type="ECO:0000256" key="6">
    <source>
        <dbReference type="ARBA" id="ARBA00023212"/>
    </source>
</evidence>
<dbReference type="PANTHER" id="PTHR13924">
    <property type="entry name" value="TRANSFORMING ACIDIC COILED-COIL CONTAINING PROTEIN 1/2"/>
    <property type="match status" value="1"/>
</dbReference>
<evidence type="ECO:0000313" key="11">
    <source>
        <dbReference type="Proteomes" id="UP000261600"/>
    </source>
</evidence>
<feature type="region of interest" description="Disordered" evidence="8">
    <location>
        <begin position="1"/>
        <end position="67"/>
    </location>
</feature>
<dbReference type="InterPro" id="IPR007707">
    <property type="entry name" value="TACC_C"/>
</dbReference>
<evidence type="ECO:0000256" key="1">
    <source>
        <dbReference type="ARBA" id="ARBA00004245"/>
    </source>
</evidence>
<dbReference type="GO" id="GO:0005737">
    <property type="term" value="C:cytoplasm"/>
    <property type="evidence" value="ECO:0007669"/>
    <property type="project" value="TreeGrafter"/>
</dbReference>
<dbReference type="FunFam" id="1.20.5.1700:FF:000001">
    <property type="entry name" value="Transforming acidic coiled-coil-containing protein 1 isoform 2"/>
    <property type="match status" value="1"/>
</dbReference>
<feature type="coiled-coil region" evidence="7">
    <location>
        <begin position="231"/>
        <end position="315"/>
    </location>
</feature>
<feature type="compositionally biased region" description="Basic and acidic residues" evidence="8">
    <location>
        <begin position="165"/>
        <end position="175"/>
    </location>
</feature>
<comment type="subcellular location">
    <subcellularLocation>
        <location evidence="1">Cytoplasm</location>
        <location evidence="1">Cytoskeleton</location>
    </subcellularLocation>
</comment>
<feature type="domain" description="Transforming acidic coiled-coil-containing protein C-terminal" evidence="9">
    <location>
        <begin position="171"/>
        <end position="313"/>
    </location>
</feature>
<reference evidence="10" key="1">
    <citation type="submission" date="2025-08" db="UniProtKB">
        <authorList>
            <consortium name="Ensembl"/>
        </authorList>
    </citation>
    <scope>IDENTIFICATION</scope>
</reference>
<feature type="region of interest" description="Disordered" evidence="8">
    <location>
        <begin position="148"/>
        <end position="187"/>
    </location>
</feature>
<keyword evidence="3" id="KW-0963">Cytoplasm</keyword>
<dbReference type="GO" id="GO:0007097">
    <property type="term" value="P:nuclear migration"/>
    <property type="evidence" value="ECO:0007669"/>
    <property type="project" value="TreeGrafter"/>
</dbReference>